<feature type="non-terminal residue" evidence="2">
    <location>
        <position position="1"/>
    </location>
</feature>
<evidence type="ECO:0000313" key="2">
    <source>
        <dbReference type="EMBL" id="CAF4125035.1"/>
    </source>
</evidence>
<reference evidence="2" key="1">
    <citation type="submission" date="2021-02" db="EMBL/GenBank/DDBJ databases">
        <authorList>
            <person name="Nowell W R."/>
        </authorList>
    </citation>
    <scope>NUCLEOTIDE SEQUENCE</scope>
</reference>
<comment type="caution">
    <text evidence="2">The sequence shown here is derived from an EMBL/GenBank/DDBJ whole genome shotgun (WGS) entry which is preliminary data.</text>
</comment>
<name>A0A8S2QXD4_9BILA</name>
<evidence type="ECO:0000313" key="1">
    <source>
        <dbReference type="EMBL" id="CAF1316094.1"/>
    </source>
</evidence>
<sequence length="87" mass="10394">MPYKTSFKAPYSSVDDKVTVVFNEQLKVFNDEEQQRQKNYVEKRPNDTQFKYFVHYPPPVRDDYPAVMRNIQESLALFVRKGMELNV</sequence>
<evidence type="ECO:0000313" key="3">
    <source>
        <dbReference type="Proteomes" id="UP000682733"/>
    </source>
</evidence>
<organism evidence="2 3">
    <name type="scientific">Didymodactylos carnosus</name>
    <dbReference type="NCBI Taxonomy" id="1234261"/>
    <lineage>
        <taxon>Eukaryota</taxon>
        <taxon>Metazoa</taxon>
        <taxon>Spiralia</taxon>
        <taxon>Gnathifera</taxon>
        <taxon>Rotifera</taxon>
        <taxon>Eurotatoria</taxon>
        <taxon>Bdelloidea</taxon>
        <taxon>Philodinida</taxon>
        <taxon>Philodinidae</taxon>
        <taxon>Didymodactylos</taxon>
    </lineage>
</organism>
<dbReference type="Proteomes" id="UP000682733">
    <property type="component" value="Unassembled WGS sequence"/>
</dbReference>
<dbReference type="Proteomes" id="UP000677228">
    <property type="component" value="Unassembled WGS sequence"/>
</dbReference>
<dbReference type="AlphaFoldDB" id="A0A8S2QXD4"/>
<dbReference type="EMBL" id="CAJNOK010020419">
    <property type="protein sequence ID" value="CAF1316094.1"/>
    <property type="molecule type" value="Genomic_DNA"/>
</dbReference>
<dbReference type="EMBL" id="CAJOBA010042014">
    <property type="protein sequence ID" value="CAF4125035.1"/>
    <property type="molecule type" value="Genomic_DNA"/>
</dbReference>
<gene>
    <name evidence="1" type="ORF">OVA965_LOCUS29216</name>
    <name evidence="2" type="ORF">TMI583_LOCUS29981</name>
</gene>
<proteinExistence type="predicted"/>
<protein>
    <submittedName>
        <fullName evidence="2">Uncharacterized protein</fullName>
    </submittedName>
</protein>
<accession>A0A8S2QXD4</accession>